<dbReference type="EMBL" id="CM001888">
    <property type="protein sequence ID" value="EOY19800.1"/>
    <property type="molecule type" value="Genomic_DNA"/>
</dbReference>
<proteinExistence type="predicted"/>
<evidence type="ECO:0000313" key="1">
    <source>
        <dbReference type="EMBL" id="EOY19800.1"/>
    </source>
</evidence>
<keyword evidence="2" id="KW-1185">Reference proteome</keyword>
<protein>
    <submittedName>
        <fullName evidence="1">Uncharacterized protein</fullName>
    </submittedName>
</protein>
<dbReference type="Proteomes" id="UP000026915">
    <property type="component" value="Chromosome 10"/>
</dbReference>
<organism evidence="1 2">
    <name type="scientific">Theobroma cacao</name>
    <name type="common">Cacao</name>
    <name type="synonym">Cocoa</name>
    <dbReference type="NCBI Taxonomy" id="3641"/>
    <lineage>
        <taxon>Eukaryota</taxon>
        <taxon>Viridiplantae</taxon>
        <taxon>Streptophyta</taxon>
        <taxon>Embryophyta</taxon>
        <taxon>Tracheophyta</taxon>
        <taxon>Spermatophyta</taxon>
        <taxon>Magnoliopsida</taxon>
        <taxon>eudicotyledons</taxon>
        <taxon>Gunneridae</taxon>
        <taxon>Pentapetalae</taxon>
        <taxon>rosids</taxon>
        <taxon>malvids</taxon>
        <taxon>Malvales</taxon>
        <taxon>Malvaceae</taxon>
        <taxon>Byttnerioideae</taxon>
        <taxon>Theobroma</taxon>
    </lineage>
</organism>
<gene>
    <name evidence="1" type="ORF">TCM_045141</name>
</gene>
<reference evidence="1 2" key="1">
    <citation type="journal article" date="2013" name="Genome Biol.">
        <title>The genome sequence of the most widely cultivated cacao type and its use to identify candidate genes regulating pod color.</title>
        <authorList>
            <person name="Motamayor J.C."/>
            <person name="Mockaitis K."/>
            <person name="Schmutz J."/>
            <person name="Haiminen N."/>
            <person name="Iii D.L."/>
            <person name="Cornejo O."/>
            <person name="Findley S.D."/>
            <person name="Zheng P."/>
            <person name="Utro F."/>
            <person name="Royaert S."/>
            <person name="Saski C."/>
            <person name="Jenkins J."/>
            <person name="Podicheti R."/>
            <person name="Zhao M."/>
            <person name="Scheffler B.E."/>
            <person name="Stack J.C."/>
            <person name="Feltus F.A."/>
            <person name="Mustiga G.M."/>
            <person name="Amores F."/>
            <person name="Phillips W."/>
            <person name="Marelli J.P."/>
            <person name="May G.D."/>
            <person name="Shapiro H."/>
            <person name="Ma J."/>
            <person name="Bustamante C.D."/>
            <person name="Schnell R.J."/>
            <person name="Main D."/>
            <person name="Gilbert D."/>
            <person name="Parida L."/>
            <person name="Kuhn D.N."/>
        </authorList>
    </citation>
    <scope>NUCLEOTIDE SEQUENCE [LARGE SCALE GENOMIC DNA]</scope>
    <source>
        <strain evidence="2">cv. Matina 1-6</strain>
    </source>
</reference>
<dbReference type="HOGENOM" id="CLU_2745137_0_0_1"/>
<dbReference type="InParanoid" id="A0A061FR71"/>
<sequence length="71" mass="8154">MIVANLAGIQLSWICENENCLMPLKEKEQNERMHLLMACLESKSVDGLSEGVELKLLDLHIDLAFWPMKRL</sequence>
<evidence type="ECO:0000313" key="2">
    <source>
        <dbReference type="Proteomes" id="UP000026915"/>
    </source>
</evidence>
<dbReference type="AlphaFoldDB" id="A0A061FR71"/>
<name>A0A061FR71_THECC</name>
<accession>A0A061FR71</accession>
<dbReference type="Gramene" id="EOY19800">
    <property type="protein sequence ID" value="EOY19800"/>
    <property type="gene ID" value="TCM_045141"/>
</dbReference>